<keyword evidence="3" id="KW-0547">Nucleotide-binding</keyword>
<dbReference type="InterPro" id="IPR003593">
    <property type="entry name" value="AAA+_ATPase"/>
</dbReference>
<dbReference type="SUPFAM" id="SSF52540">
    <property type="entry name" value="P-loop containing nucleoside triphosphate hydrolases"/>
    <property type="match status" value="1"/>
</dbReference>
<keyword evidence="2" id="KW-1003">Cell membrane</keyword>
<dbReference type="Proteomes" id="UP001162800">
    <property type="component" value="Chromosome"/>
</dbReference>
<evidence type="ECO:0000256" key="4">
    <source>
        <dbReference type="ARBA" id="ARBA00022840"/>
    </source>
</evidence>
<keyword evidence="7" id="KW-1185">Reference proteome</keyword>
<gene>
    <name evidence="6" type="ORF">M9799_07850</name>
</gene>
<evidence type="ECO:0000313" key="6">
    <source>
        <dbReference type="EMBL" id="UYG53116.1"/>
    </source>
</evidence>
<keyword evidence="1" id="KW-0813">Transport</keyword>
<dbReference type="PROSITE" id="PS50893">
    <property type="entry name" value="ABC_TRANSPORTER_2"/>
    <property type="match status" value="1"/>
</dbReference>
<dbReference type="PANTHER" id="PTHR45772:SF7">
    <property type="entry name" value="AMINO ACID ABC TRANSPORTER ATP-BINDING PROTEIN"/>
    <property type="match status" value="1"/>
</dbReference>
<dbReference type="Pfam" id="PF00005">
    <property type="entry name" value="ABC_tran"/>
    <property type="match status" value="1"/>
</dbReference>
<dbReference type="Gene3D" id="3.40.50.300">
    <property type="entry name" value="P-loop containing nucleotide triphosphate hydrolases"/>
    <property type="match status" value="1"/>
</dbReference>
<dbReference type="InterPro" id="IPR003439">
    <property type="entry name" value="ABC_transporter-like_ATP-bd"/>
</dbReference>
<evidence type="ECO:0000256" key="1">
    <source>
        <dbReference type="ARBA" id="ARBA00022448"/>
    </source>
</evidence>
<feature type="domain" description="ABC transporter" evidence="5">
    <location>
        <begin position="2"/>
        <end position="234"/>
    </location>
</feature>
<organism evidence="6 7">
    <name type="scientific">Comamonas endophytica</name>
    <dbReference type="NCBI Taxonomy" id="2949090"/>
    <lineage>
        <taxon>Bacteria</taxon>
        <taxon>Pseudomonadati</taxon>
        <taxon>Pseudomonadota</taxon>
        <taxon>Betaproteobacteria</taxon>
        <taxon>Burkholderiales</taxon>
        <taxon>Comamonadaceae</taxon>
        <taxon>Comamonas</taxon>
    </lineage>
</organism>
<dbReference type="Pfam" id="PF12399">
    <property type="entry name" value="BCA_ABC_TP_C"/>
    <property type="match status" value="1"/>
</dbReference>
<dbReference type="InterPro" id="IPR027417">
    <property type="entry name" value="P-loop_NTPase"/>
</dbReference>
<dbReference type="InterPro" id="IPR051120">
    <property type="entry name" value="ABC_AA/LPS_Transport"/>
</dbReference>
<protein>
    <submittedName>
        <fullName evidence="6">ABC transporter ATP-binding protein</fullName>
    </submittedName>
</protein>
<dbReference type="SMART" id="SM00382">
    <property type="entry name" value="AAA"/>
    <property type="match status" value="1"/>
</dbReference>
<evidence type="ECO:0000259" key="5">
    <source>
        <dbReference type="PROSITE" id="PS50893"/>
    </source>
</evidence>
<dbReference type="EMBL" id="CP106881">
    <property type="protein sequence ID" value="UYG53116.1"/>
    <property type="molecule type" value="Genomic_DNA"/>
</dbReference>
<dbReference type="CDD" id="cd03219">
    <property type="entry name" value="ABC_Mj1267_LivG_branched"/>
    <property type="match status" value="1"/>
</dbReference>
<keyword evidence="4 6" id="KW-0067">ATP-binding</keyword>
<evidence type="ECO:0000313" key="7">
    <source>
        <dbReference type="Proteomes" id="UP001162800"/>
    </source>
</evidence>
<evidence type="ECO:0000256" key="2">
    <source>
        <dbReference type="ARBA" id="ARBA00022475"/>
    </source>
</evidence>
<reference evidence="6" key="1">
    <citation type="submission" date="2022-09" db="EMBL/GenBank/DDBJ databases">
        <title>The complete genome of Acidovorax sp. 5MLIR.</title>
        <authorList>
            <person name="Liu L."/>
            <person name="Yue J."/>
            <person name="Yang F."/>
            <person name="Yuan J."/>
            <person name="Li L."/>
        </authorList>
    </citation>
    <scope>NUCLEOTIDE SEQUENCE</scope>
    <source>
        <strain evidence="6">5MLIR</strain>
    </source>
</reference>
<dbReference type="RefSeq" id="WP_231042992.1">
    <property type="nucleotide sequence ID" value="NZ_CP106881.1"/>
</dbReference>
<sequence>MLQVRQLTKRFGGLVAVDAVDFDVAQGEIFGLIGPNGAGKTTLFSLVAGALPPDAGEILFEGRSLAGMGSAGICGRGLARTFQIPQTFASMTVLESIMAGAMLHHRRIDAARAAASAVAQRVGLGRRLDVPTPALTTAEKKRLEVGRALATQPRMLLLDEVLAGLNSSEVGAMLELIRTLRGEGMTVLFVEHNMEAVMGICDRLVVMDTGRKIADGPPQEVMRDAAVVRAYLGDAATEVQHA</sequence>
<proteinExistence type="predicted"/>
<dbReference type="PANTHER" id="PTHR45772">
    <property type="entry name" value="CONSERVED COMPONENT OF ABC TRANSPORTER FOR NATURAL AMINO ACIDS-RELATED"/>
    <property type="match status" value="1"/>
</dbReference>
<keyword evidence="2" id="KW-0472">Membrane</keyword>
<evidence type="ECO:0000256" key="3">
    <source>
        <dbReference type="ARBA" id="ARBA00022741"/>
    </source>
</evidence>
<name>A0ABY6GDD5_9BURK</name>
<accession>A0ABY6GDD5</accession>
<dbReference type="InterPro" id="IPR032823">
    <property type="entry name" value="BCA_ABC_TP_C"/>
</dbReference>
<dbReference type="GO" id="GO:0005524">
    <property type="term" value="F:ATP binding"/>
    <property type="evidence" value="ECO:0007669"/>
    <property type="project" value="UniProtKB-KW"/>
</dbReference>